<keyword evidence="3" id="KW-1185">Reference proteome</keyword>
<dbReference type="EMBL" id="AGNL01005062">
    <property type="protein sequence ID" value="EJK72940.1"/>
    <property type="molecule type" value="Genomic_DNA"/>
</dbReference>
<accession>K0T5J8</accession>
<name>K0T5J8_THAOC</name>
<dbReference type="Gene3D" id="1.25.40.10">
    <property type="entry name" value="Tetratricopeptide repeat domain"/>
    <property type="match status" value="1"/>
</dbReference>
<dbReference type="InterPro" id="IPR011990">
    <property type="entry name" value="TPR-like_helical_dom_sf"/>
</dbReference>
<proteinExistence type="inferred from homology"/>
<dbReference type="SUPFAM" id="SSF81901">
    <property type="entry name" value="HCP-like"/>
    <property type="match status" value="1"/>
</dbReference>
<dbReference type="PANTHER" id="PTHR11102">
    <property type="entry name" value="SEL-1-LIKE PROTEIN"/>
    <property type="match status" value="1"/>
</dbReference>
<comment type="similarity">
    <text evidence="1">Belongs to the sel-1 family.</text>
</comment>
<evidence type="ECO:0000313" key="2">
    <source>
        <dbReference type="EMBL" id="EJK72940.1"/>
    </source>
</evidence>
<protein>
    <submittedName>
        <fullName evidence="2">Uncharacterized protein</fullName>
    </submittedName>
</protein>
<dbReference type="Pfam" id="PF08238">
    <property type="entry name" value="Sel1"/>
    <property type="match status" value="2"/>
</dbReference>
<gene>
    <name evidence="2" type="ORF">THAOC_05477</name>
</gene>
<dbReference type="InterPro" id="IPR006597">
    <property type="entry name" value="Sel1-like"/>
</dbReference>
<evidence type="ECO:0000256" key="1">
    <source>
        <dbReference type="ARBA" id="ARBA00038101"/>
    </source>
</evidence>
<comment type="caution">
    <text evidence="2">The sequence shown here is derived from an EMBL/GenBank/DDBJ whole genome shotgun (WGS) entry which is preliminary data.</text>
</comment>
<sequence>MAKLCEFCRAPTPGTPTPESYAALNAQTQKRVDAKDPVATEFLAHAYYDGNNGLQQDIPRAIELWTEAAILGDLNAHYNLGRRYYCGEGVEQDVARGIRHWQQAAMQGHPSSRHALAVHEYNDGSYDLAVQHLMISAKVGCEKSLNGIKEMFMEGHATKAQYAEALKGYQNALEESKSPQRKEAKAFFYGSD</sequence>
<dbReference type="SMART" id="SM00671">
    <property type="entry name" value="SEL1"/>
    <property type="match status" value="2"/>
</dbReference>
<dbReference type="PANTHER" id="PTHR11102:SF160">
    <property type="entry name" value="ERAD-ASSOCIATED E3 UBIQUITIN-PROTEIN LIGASE COMPONENT HRD3"/>
    <property type="match status" value="1"/>
</dbReference>
<organism evidence="2 3">
    <name type="scientific">Thalassiosira oceanica</name>
    <name type="common">Marine diatom</name>
    <dbReference type="NCBI Taxonomy" id="159749"/>
    <lineage>
        <taxon>Eukaryota</taxon>
        <taxon>Sar</taxon>
        <taxon>Stramenopiles</taxon>
        <taxon>Ochrophyta</taxon>
        <taxon>Bacillariophyta</taxon>
        <taxon>Coscinodiscophyceae</taxon>
        <taxon>Thalassiosirophycidae</taxon>
        <taxon>Thalassiosirales</taxon>
        <taxon>Thalassiosiraceae</taxon>
        <taxon>Thalassiosira</taxon>
    </lineage>
</organism>
<dbReference type="Proteomes" id="UP000266841">
    <property type="component" value="Unassembled WGS sequence"/>
</dbReference>
<dbReference type="AlphaFoldDB" id="K0T5J8"/>
<reference evidence="2 3" key="1">
    <citation type="journal article" date="2012" name="Genome Biol.">
        <title>Genome and low-iron response of an oceanic diatom adapted to chronic iron limitation.</title>
        <authorList>
            <person name="Lommer M."/>
            <person name="Specht M."/>
            <person name="Roy A.S."/>
            <person name="Kraemer L."/>
            <person name="Andreson R."/>
            <person name="Gutowska M.A."/>
            <person name="Wolf J."/>
            <person name="Bergner S.V."/>
            <person name="Schilhabel M.B."/>
            <person name="Klostermeier U.C."/>
            <person name="Beiko R.G."/>
            <person name="Rosenstiel P."/>
            <person name="Hippler M."/>
            <person name="Laroche J."/>
        </authorList>
    </citation>
    <scope>NUCLEOTIDE SEQUENCE [LARGE SCALE GENOMIC DNA]</scope>
    <source>
        <strain evidence="2 3">CCMP1005</strain>
    </source>
</reference>
<dbReference type="OrthoDB" id="272077at2759"/>
<dbReference type="InterPro" id="IPR050767">
    <property type="entry name" value="Sel1_AlgK"/>
</dbReference>
<evidence type="ECO:0000313" key="3">
    <source>
        <dbReference type="Proteomes" id="UP000266841"/>
    </source>
</evidence>